<dbReference type="AlphaFoldDB" id="A0A7K9TM23"/>
<feature type="domain" description="G-protein coupled receptors family 1 profile" evidence="7">
    <location>
        <begin position="41"/>
        <end position="85"/>
    </location>
</feature>
<keyword evidence="9" id="KW-1185">Reference proteome</keyword>
<dbReference type="Pfam" id="PF13853">
    <property type="entry name" value="7tm_4"/>
    <property type="match status" value="1"/>
</dbReference>
<keyword evidence="4 6" id="KW-0472">Membrane</keyword>
<dbReference type="Gene3D" id="1.20.1070.10">
    <property type="entry name" value="Rhodopsin 7-helix transmembrane proteins"/>
    <property type="match status" value="1"/>
</dbReference>
<evidence type="ECO:0000313" key="9">
    <source>
        <dbReference type="Proteomes" id="UP000566440"/>
    </source>
</evidence>
<name>A0A7K9TM23_9PICI</name>
<dbReference type="GO" id="GO:0016020">
    <property type="term" value="C:membrane"/>
    <property type="evidence" value="ECO:0007669"/>
    <property type="project" value="UniProtKB-SubCell"/>
</dbReference>
<keyword evidence="2 6" id="KW-0812">Transmembrane</keyword>
<feature type="non-terminal residue" evidence="8">
    <location>
        <position position="85"/>
    </location>
</feature>
<dbReference type="PROSITE" id="PS50262">
    <property type="entry name" value="G_PROTEIN_RECEP_F1_2"/>
    <property type="match status" value="1"/>
</dbReference>
<evidence type="ECO:0000259" key="7">
    <source>
        <dbReference type="PROSITE" id="PS50262"/>
    </source>
</evidence>
<feature type="non-terminal residue" evidence="8">
    <location>
        <position position="1"/>
    </location>
</feature>
<evidence type="ECO:0000256" key="1">
    <source>
        <dbReference type="ARBA" id="ARBA00004141"/>
    </source>
</evidence>
<reference evidence="8 9" key="1">
    <citation type="submission" date="2019-09" db="EMBL/GenBank/DDBJ databases">
        <title>Bird 10,000 Genomes (B10K) Project - Family phase.</title>
        <authorList>
            <person name="Zhang G."/>
        </authorList>
    </citation>
    <scope>NUCLEOTIDE SEQUENCE [LARGE SCALE GENOMIC DNA]</scope>
    <source>
        <strain evidence="8">B10K-DU-001-62</strain>
        <tissue evidence="8">Muscle</tissue>
    </source>
</reference>
<evidence type="ECO:0000256" key="2">
    <source>
        <dbReference type="ARBA" id="ARBA00022692"/>
    </source>
</evidence>
<dbReference type="EMBL" id="VWZX01019605">
    <property type="protein sequence ID" value="NXI48651.1"/>
    <property type="molecule type" value="Genomic_DNA"/>
</dbReference>
<comment type="caution">
    <text evidence="8">The sequence shown here is derived from an EMBL/GenBank/DDBJ whole genome shotgun (WGS) entry which is preliminary data.</text>
</comment>
<keyword evidence="5" id="KW-0807">Transducer</keyword>
<dbReference type="InterPro" id="IPR000276">
    <property type="entry name" value="GPCR_Rhodpsn"/>
</dbReference>
<dbReference type="GO" id="GO:0004984">
    <property type="term" value="F:olfactory receptor activity"/>
    <property type="evidence" value="ECO:0007669"/>
    <property type="project" value="InterPro"/>
</dbReference>
<dbReference type="PANTHER" id="PTHR48001">
    <property type="entry name" value="OLFACTORY RECEPTOR"/>
    <property type="match status" value="1"/>
</dbReference>
<organism evidence="8 9">
    <name type="scientific">Galbula dea</name>
    <dbReference type="NCBI Taxonomy" id="1109041"/>
    <lineage>
        <taxon>Eukaryota</taxon>
        <taxon>Metazoa</taxon>
        <taxon>Chordata</taxon>
        <taxon>Craniata</taxon>
        <taxon>Vertebrata</taxon>
        <taxon>Euteleostomi</taxon>
        <taxon>Archelosauria</taxon>
        <taxon>Archosauria</taxon>
        <taxon>Dinosauria</taxon>
        <taxon>Saurischia</taxon>
        <taxon>Theropoda</taxon>
        <taxon>Coelurosauria</taxon>
        <taxon>Aves</taxon>
        <taxon>Neognathae</taxon>
        <taxon>Neoaves</taxon>
        <taxon>Telluraves</taxon>
        <taxon>Coraciimorphae</taxon>
        <taxon>Piciformes</taxon>
        <taxon>Galbulidae</taxon>
        <taxon>Galbula</taxon>
    </lineage>
</organism>
<evidence type="ECO:0000256" key="5">
    <source>
        <dbReference type="ARBA" id="ARBA00023224"/>
    </source>
</evidence>
<gene>
    <name evidence="8" type="primary">Or1l1</name>
    <name evidence="8" type="ORF">GALDEA_R16221</name>
</gene>
<proteinExistence type="predicted"/>
<dbReference type="Proteomes" id="UP000566440">
    <property type="component" value="Unassembled WGS sequence"/>
</dbReference>
<dbReference type="SUPFAM" id="SSF81321">
    <property type="entry name" value="Family A G protein-coupled receptor-like"/>
    <property type="match status" value="1"/>
</dbReference>
<dbReference type="InterPro" id="IPR000725">
    <property type="entry name" value="Olfact_rcpt"/>
</dbReference>
<feature type="transmembrane region" description="Helical" evidence="6">
    <location>
        <begin position="26"/>
        <end position="48"/>
    </location>
</feature>
<protein>
    <submittedName>
        <fullName evidence="8">OR1L1 protein</fullName>
    </submittedName>
</protein>
<dbReference type="PRINTS" id="PR00237">
    <property type="entry name" value="GPCRRHODOPSN"/>
</dbReference>
<dbReference type="GO" id="GO:0004930">
    <property type="term" value="F:G protein-coupled receptor activity"/>
    <property type="evidence" value="ECO:0007669"/>
    <property type="project" value="InterPro"/>
</dbReference>
<feature type="transmembrane region" description="Helical" evidence="6">
    <location>
        <begin position="60"/>
        <end position="78"/>
    </location>
</feature>
<keyword evidence="3 6" id="KW-1133">Transmembrane helix</keyword>
<dbReference type="OrthoDB" id="6147321at2759"/>
<dbReference type="InterPro" id="IPR017452">
    <property type="entry name" value="GPCR_Rhodpsn_7TM"/>
</dbReference>
<evidence type="ECO:0000256" key="3">
    <source>
        <dbReference type="ARBA" id="ARBA00022989"/>
    </source>
</evidence>
<evidence type="ECO:0000313" key="8">
    <source>
        <dbReference type="EMBL" id="NXI48651.1"/>
    </source>
</evidence>
<evidence type="ECO:0000256" key="4">
    <source>
        <dbReference type="ARBA" id="ARBA00023136"/>
    </source>
</evidence>
<comment type="subcellular location">
    <subcellularLocation>
        <location evidence="1">Membrane</location>
        <topology evidence="1">Multi-pass membrane protein</topology>
    </subcellularLocation>
</comment>
<evidence type="ECO:0000256" key="6">
    <source>
        <dbReference type="SAM" id="Phobius"/>
    </source>
</evidence>
<sequence length="85" mass="9636">MAKENQSMVTEFIFQGLSSQPRTQTVLFVVFLVLYLAAMVGNTLILTVIRADGHLQSPMYFFLAHLSFIDICYISSYVPQMLVNL</sequence>
<accession>A0A7K9TM23</accession>